<keyword evidence="1" id="KW-0812">Transmembrane</keyword>
<keyword evidence="1" id="KW-1133">Transmembrane helix</keyword>
<evidence type="ECO:0000313" key="3">
    <source>
        <dbReference type="Proteomes" id="UP000298058"/>
    </source>
</evidence>
<dbReference type="AlphaFoldDB" id="A0A4V3JXX6"/>
<comment type="caution">
    <text evidence="2">The sequence shown here is derived from an EMBL/GenBank/DDBJ whole genome shotgun (WGS) entry which is preliminary data.</text>
</comment>
<dbReference type="Proteomes" id="UP000298058">
    <property type="component" value="Unassembled WGS sequence"/>
</dbReference>
<proteinExistence type="predicted"/>
<dbReference type="RefSeq" id="WP_135760903.1">
    <property type="nucleotide sequence ID" value="NZ_RQHW01000047.1"/>
</dbReference>
<evidence type="ECO:0000256" key="1">
    <source>
        <dbReference type="SAM" id="Phobius"/>
    </source>
</evidence>
<keyword evidence="1" id="KW-0472">Membrane</keyword>
<dbReference type="OrthoDB" id="337461at2"/>
<organism evidence="2 3">
    <name type="scientific">Leptospira idonii</name>
    <dbReference type="NCBI Taxonomy" id="1193500"/>
    <lineage>
        <taxon>Bacteria</taxon>
        <taxon>Pseudomonadati</taxon>
        <taxon>Spirochaetota</taxon>
        <taxon>Spirochaetia</taxon>
        <taxon>Leptospirales</taxon>
        <taxon>Leptospiraceae</taxon>
        <taxon>Leptospira</taxon>
    </lineage>
</organism>
<evidence type="ECO:0000313" key="2">
    <source>
        <dbReference type="EMBL" id="TGN18216.1"/>
    </source>
</evidence>
<evidence type="ECO:0008006" key="4">
    <source>
        <dbReference type="Google" id="ProtNLM"/>
    </source>
</evidence>
<dbReference type="EMBL" id="RQHW01000047">
    <property type="protein sequence ID" value="TGN18216.1"/>
    <property type="molecule type" value="Genomic_DNA"/>
</dbReference>
<name>A0A4V3JXX6_9LEPT</name>
<keyword evidence="3" id="KW-1185">Reference proteome</keyword>
<gene>
    <name evidence="2" type="ORF">EHS15_12450</name>
</gene>
<reference evidence="2" key="1">
    <citation type="journal article" date="2019" name="PLoS Negl. Trop. Dis.">
        <title>Revisiting the worldwide diversity of Leptospira species in the environment.</title>
        <authorList>
            <person name="Vincent A.T."/>
            <person name="Schiettekatte O."/>
            <person name="Bourhy P."/>
            <person name="Veyrier F.J."/>
            <person name="Picardeau M."/>
        </authorList>
    </citation>
    <scope>NUCLEOTIDE SEQUENCE [LARGE SCALE GENOMIC DNA]</scope>
    <source>
        <strain evidence="2">201300427</strain>
    </source>
</reference>
<protein>
    <recommendedName>
        <fullName evidence="4">SH3b domain-containing protein</fullName>
    </recommendedName>
</protein>
<sequence>MIRSRVFFAIGIIFLSVSLLVYLLVDFRDKEDKAYSYFTEQRYEKVLELYRGQSFVDSEVVLSLLSQSVSHLEKKANDRKTGEETLRFLETFPEIQKEIWNTERGDYVHLKDPYLPLLRKHGLAYKQSIVTKLSSFSKPIPKNKAAYFLLLLIVEDPRGMEDSFSSALANILKYPLDTFGEIEGNFLLETLHYLSSSANSSFYDHLFSIQGTNVNLRSGPGKENKEVGKISSPEQTFCFEKDNAEETLAGRSGHWTWCYFPVIGRSAWIFSGFLQKSEPDSKLLETFSSRWKSSESETKIDFEAWTGESIPPTFFGKYISRERVVRSGVPGFPIPSSSDNRYERICKKLTGEINYFDFSFERSNSKKTPTPLMEIYLDYAGSAHLAYRIDTDLESILVNRNRYILEADRGKENFTLKIGSKQGDKLTGSLWKRNANLLSSLSSESLDPQTLQSGKYSWQICLPLALSPNRERALLFEIRTGTH</sequence>
<accession>A0A4V3JXX6</accession>
<feature type="transmembrane region" description="Helical" evidence="1">
    <location>
        <begin position="6"/>
        <end position="25"/>
    </location>
</feature>